<dbReference type="SUPFAM" id="SSF81342">
    <property type="entry name" value="Transmembrane di-heme cytochromes"/>
    <property type="match status" value="1"/>
</dbReference>
<keyword evidence="4 6" id="KW-1133">Transmembrane helix</keyword>
<feature type="transmembrane region" description="Helical" evidence="6">
    <location>
        <begin position="12"/>
        <end position="29"/>
    </location>
</feature>
<reference evidence="8 9" key="1">
    <citation type="submission" date="2020-08" db="EMBL/GenBank/DDBJ databases">
        <title>Novel species isolated from subtropical streams in China.</title>
        <authorList>
            <person name="Lu H."/>
        </authorList>
    </citation>
    <scope>NUCLEOTIDE SEQUENCE [LARGE SCALE GENOMIC DNA]</scope>
    <source>
        <strain evidence="8 9">CCTCC AB 2015119</strain>
    </source>
</reference>
<name>A0ABR6XGH5_9BURK</name>
<keyword evidence="3 6" id="KW-0812">Transmembrane</keyword>
<evidence type="ECO:0000259" key="7">
    <source>
        <dbReference type="Pfam" id="PF01292"/>
    </source>
</evidence>
<evidence type="ECO:0000256" key="5">
    <source>
        <dbReference type="ARBA" id="ARBA00023136"/>
    </source>
</evidence>
<evidence type="ECO:0000256" key="3">
    <source>
        <dbReference type="ARBA" id="ARBA00022692"/>
    </source>
</evidence>
<evidence type="ECO:0000256" key="1">
    <source>
        <dbReference type="ARBA" id="ARBA00004651"/>
    </source>
</evidence>
<gene>
    <name evidence="8" type="ORF">H8K26_10945</name>
</gene>
<dbReference type="InterPro" id="IPR011577">
    <property type="entry name" value="Cyt_b561_bac/Ni-Hgenase"/>
</dbReference>
<evidence type="ECO:0000256" key="6">
    <source>
        <dbReference type="SAM" id="Phobius"/>
    </source>
</evidence>
<dbReference type="Proteomes" id="UP000637632">
    <property type="component" value="Unassembled WGS sequence"/>
</dbReference>
<dbReference type="PANTHER" id="PTHR30485">
    <property type="entry name" value="NI/FE-HYDROGENASE 1 B-TYPE CYTOCHROME SUBUNIT"/>
    <property type="match status" value="1"/>
</dbReference>
<dbReference type="EMBL" id="JACOFT010000003">
    <property type="protein sequence ID" value="MBC3811961.1"/>
    <property type="molecule type" value="Genomic_DNA"/>
</dbReference>
<comment type="caution">
    <text evidence="8">The sequence shown here is derived from an EMBL/GenBank/DDBJ whole genome shotgun (WGS) entry which is preliminary data.</text>
</comment>
<proteinExistence type="predicted"/>
<protein>
    <submittedName>
        <fullName evidence="8">Cytochrome b/b6 domain-containing protein</fullName>
    </submittedName>
</protein>
<dbReference type="PANTHER" id="PTHR30485:SF2">
    <property type="entry name" value="BLL0597 PROTEIN"/>
    <property type="match status" value="1"/>
</dbReference>
<keyword evidence="2" id="KW-1003">Cell membrane</keyword>
<feature type="transmembrane region" description="Helical" evidence="6">
    <location>
        <begin position="136"/>
        <end position="156"/>
    </location>
</feature>
<dbReference type="InterPro" id="IPR051542">
    <property type="entry name" value="Hydrogenase_cytochrome"/>
</dbReference>
<evidence type="ECO:0000313" key="8">
    <source>
        <dbReference type="EMBL" id="MBC3811961.1"/>
    </source>
</evidence>
<accession>A0ABR6XGH5</accession>
<evidence type="ECO:0000256" key="4">
    <source>
        <dbReference type="ARBA" id="ARBA00022989"/>
    </source>
</evidence>
<keyword evidence="9" id="KW-1185">Reference proteome</keyword>
<sequence>MKKIKQSVWDLPVRLLHWLLVATITAAWISSHRTGSAHEYIGYGAGMIVFLRLLWGFTGNRYARFRQFVRPAPLTLQYLREVVQGHAARYLGHNPLGGWMVIALLSCVGLLVVSGWLTTTDLLWGYAWPVLLHTSIAWALIGLIALHISGVLFTSWQHHENLIAAMLTGKKTPAGDDDIE</sequence>
<keyword evidence="5 6" id="KW-0472">Membrane</keyword>
<feature type="domain" description="Cytochrome b561 bacterial/Ni-hydrogenase" evidence="7">
    <location>
        <begin position="8"/>
        <end position="169"/>
    </location>
</feature>
<feature type="transmembrane region" description="Helical" evidence="6">
    <location>
        <begin position="96"/>
        <end position="116"/>
    </location>
</feature>
<organism evidence="8 9">
    <name type="scientific">Undibacterium aquatile</name>
    <dbReference type="NCBI Taxonomy" id="1537398"/>
    <lineage>
        <taxon>Bacteria</taxon>
        <taxon>Pseudomonadati</taxon>
        <taxon>Pseudomonadota</taxon>
        <taxon>Betaproteobacteria</taxon>
        <taxon>Burkholderiales</taxon>
        <taxon>Oxalobacteraceae</taxon>
        <taxon>Undibacterium</taxon>
    </lineage>
</organism>
<dbReference type="InterPro" id="IPR016174">
    <property type="entry name" value="Di-haem_cyt_TM"/>
</dbReference>
<dbReference type="Pfam" id="PF01292">
    <property type="entry name" value="Ni_hydr_CYTB"/>
    <property type="match status" value="1"/>
</dbReference>
<dbReference type="Gene3D" id="1.20.950.20">
    <property type="entry name" value="Transmembrane di-heme cytochromes, Chain C"/>
    <property type="match status" value="1"/>
</dbReference>
<evidence type="ECO:0000256" key="2">
    <source>
        <dbReference type="ARBA" id="ARBA00022475"/>
    </source>
</evidence>
<feature type="transmembrane region" description="Helical" evidence="6">
    <location>
        <begin position="41"/>
        <end position="58"/>
    </location>
</feature>
<comment type="subcellular location">
    <subcellularLocation>
        <location evidence="1">Cell membrane</location>
        <topology evidence="1">Multi-pass membrane protein</topology>
    </subcellularLocation>
</comment>
<evidence type="ECO:0000313" key="9">
    <source>
        <dbReference type="Proteomes" id="UP000637632"/>
    </source>
</evidence>